<comment type="function">
    <text evidence="6">Binds and transfers iron-sulfur (Fe-S) clusters to target apoproteins. Can hydrolyze ATP.</text>
</comment>
<dbReference type="InterPro" id="IPR033756">
    <property type="entry name" value="YlxH/NBP35"/>
</dbReference>
<proteinExistence type="inferred from homology"/>
<dbReference type="HAMAP" id="MF_02040">
    <property type="entry name" value="Mrp_NBP35"/>
    <property type="match status" value="1"/>
</dbReference>
<dbReference type="InterPro" id="IPR044304">
    <property type="entry name" value="NUBPL-like"/>
</dbReference>
<keyword evidence="6" id="KW-0378">Hydrolase</keyword>
<keyword evidence="4 6" id="KW-0408">Iron</keyword>
<keyword evidence="5 6" id="KW-0411">Iron-sulfur</keyword>
<comment type="subunit">
    <text evidence="6">Homodimer.</text>
</comment>
<evidence type="ECO:0000256" key="1">
    <source>
        <dbReference type="ARBA" id="ARBA00022723"/>
    </source>
</evidence>
<comment type="caution">
    <text evidence="7">The sequence shown here is derived from an EMBL/GenBank/DDBJ whole genome shotgun (WGS) entry which is preliminary data.</text>
</comment>
<keyword evidence="3 6" id="KW-0067">ATP-binding</keyword>
<gene>
    <name evidence="7" type="ORF">C8C78_12515</name>
</gene>
<dbReference type="GO" id="GO:0140663">
    <property type="term" value="F:ATP-dependent FeS chaperone activity"/>
    <property type="evidence" value="ECO:0007669"/>
    <property type="project" value="InterPro"/>
</dbReference>
<dbReference type="SUPFAM" id="SSF52540">
    <property type="entry name" value="P-loop containing nucleoside triphosphate hydrolases"/>
    <property type="match status" value="1"/>
</dbReference>
<dbReference type="PROSITE" id="PS01215">
    <property type="entry name" value="MRP"/>
    <property type="match status" value="1"/>
</dbReference>
<dbReference type="EMBL" id="QICM01000025">
    <property type="protein sequence ID" value="PXV63235.1"/>
    <property type="molecule type" value="Genomic_DNA"/>
</dbReference>
<evidence type="ECO:0000256" key="3">
    <source>
        <dbReference type="ARBA" id="ARBA00022840"/>
    </source>
</evidence>
<dbReference type="InterPro" id="IPR000808">
    <property type="entry name" value="Mrp-like_CS"/>
</dbReference>
<dbReference type="GO" id="GO:0051539">
    <property type="term" value="F:4 iron, 4 sulfur cluster binding"/>
    <property type="evidence" value="ECO:0007669"/>
    <property type="project" value="TreeGrafter"/>
</dbReference>
<evidence type="ECO:0000256" key="5">
    <source>
        <dbReference type="ARBA" id="ARBA00023014"/>
    </source>
</evidence>
<dbReference type="CDD" id="cd02037">
    <property type="entry name" value="Mrp_NBP35"/>
    <property type="match status" value="1"/>
</dbReference>
<keyword evidence="2 6" id="KW-0547">Nucleotide-binding</keyword>
<dbReference type="GO" id="GO:0046872">
    <property type="term" value="F:metal ion binding"/>
    <property type="evidence" value="ECO:0007669"/>
    <property type="project" value="UniProtKB-KW"/>
</dbReference>
<name>A0A1M7L9X5_9FIRM</name>
<accession>A0A1M7L9X5</accession>
<evidence type="ECO:0000313" key="7">
    <source>
        <dbReference type="EMBL" id="PXV63235.1"/>
    </source>
</evidence>
<dbReference type="GO" id="GO:0016887">
    <property type="term" value="F:ATP hydrolysis activity"/>
    <property type="evidence" value="ECO:0007669"/>
    <property type="project" value="UniProtKB-UniRule"/>
</dbReference>
<evidence type="ECO:0000256" key="2">
    <source>
        <dbReference type="ARBA" id="ARBA00022741"/>
    </source>
</evidence>
<evidence type="ECO:0000313" key="8">
    <source>
        <dbReference type="Proteomes" id="UP000247389"/>
    </source>
</evidence>
<dbReference type="FunFam" id="3.40.50.300:FF:001119">
    <property type="entry name" value="Iron-sulfur cluster carrier protein"/>
    <property type="match status" value="1"/>
</dbReference>
<dbReference type="GO" id="GO:0016226">
    <property type="term" value="P:iron-sulfur cluster assembly"/>
    <property type="evidence" value="ECO:0007669"/>
    <property type="project" value="InterPro"/>
</dbReference>
<comment type="similarity">
    <text evidence="6">Belongs to the Mrp/NBP35 ATP-binding proteins family.</text>
</comment>
<dbReference type="RefSeq" id="WP_073158375.1">
    <property type="nucleotide sequence ID" value="NZ_FRCV01000007.1"/>
</dbReference>
<dbReference type="InterPro" id="IPR019591">
    <property type="entry name" value="Mrp/NBP35_ATP-bd"/>
</dbReference>
<protein>
    <recommendedName>
        <fullName evidence="6">Iron-sulfur cluster carrier protein</fullName>
    </recommendedName>
</protein>
<dbReference type="AlphaFoldDB" id="A0A1M7L9X5"/>
<feature type="binding site" evidence="6">
    <location>
        <begin position="26"/>
        <end position="33"/>
    </location>
    <ligand>
        <name>ATP</name>
        <dbReference type="ChEBI" id="CHEBI:30616"/>
    </ligand>
</feature>
<dbReference type="PANTHER" id="PTHR42961:SF2">
    <property type="entry name" value="IRON-SULFUR PROTEIN NUBPL"/>
    <property type="match status" value="1"/>
</dbReference>
<evidence type="ECO:0000256" key="4">
    <source>
        <dbReference type="ARBA" id="ARBA00023004"/>
    </source>
</evidence>
<dbReference type="Proteomes" id="UP000247389">
    <property type="component" value="Unassembled WGS sequence"/>
</dbReference>
<evidence type="ECO:0000256" key="6">
    <source>
        <dbReference type="HAMAP-Rule" id="MF_02040"/>
    </source>
</evidence>
<dbReference type="Gene3D" id="3.40.50.300">
    <property type="entry name" value="P-loop containing nucleotide triphosphate hydrolases"/>
    <property type="match status" value="1"/>
</dbReference>
<dbReference type="OrthoDB" id="9809679at2"/>
<dbReference type="Pfam" id="PF10609">
    <property type="entry name" value="ParA"/>
    <property type="match status" value="1"/>
</dbReference>
<reference evidence="7 8" key="1">
    <citation type="submission" date="2018-04" db="EMBL/GenBank/DDBJ databases">
        <title>Subsurface microbial communities from deep shales in Ohio and West Virginia, USA.</title>
        <authorList>
            <person name="Wrighton K."/>
        </authorList>
    </citation>
    <scope>NUCLEOTIDE SEQUENCE [LARGE SCALE GENOMIC DNA]</scope>
    <source>
        <strain evidence="7 8">MSL28</strain>
    </source>
</reference>
<dbReference type="PANTHER" id="PTHR42961">
    <property type="entry name" value="IRON-SULFUR PROTEIN NUBPL"/>
    <property type="match status" value="1"/>
</dbReference>
<sequence length="282" mass="30475">MYKVEDGIIKLENGNINEGLIAIASGKGGVGKSTVTVNLAISLAKAGKKVGILDADIHGFSIPRIIGLKDEAKTKDNKTIIPPKSFNIKVISMGSFVDERNPVVWRAPLLSGALQQFMQDVEWGELDYLLLDLPPGTGDMALDIMQNLPHAEVLVVTTPQPTAVHVAGRIGKAAEKLDVDVLGVIENMSYFRCDDCGHKEYIFGQGGGKDLAKELNTDLLGQLPLDPIARQASDDGLPIVEAKKELEISKVYKKISETITSKKPEFDPNKKPISLQNGPACH</sequence>
<dbReference type="InterPro" id="IPR027417">
    <property type="entry name" value="P-loop_NTPase"/>
</dbReference>
<dbReference type="GO" id="GO:0005524">
    <property type="term" value="F:ATP binding"/>
    <property type="evidence" value="ECO:0007669"/>
    <property type="project" value="UniProtKB-UniRule"/>
</dbReference>
<keyword evidence="1 6" id="KW-0479">Metal-binding</keyword>
<organism evidence="7 8">
    <name type="scientific">Halanaerobium congolense</name>
    <dbReference type="NCBI Taxonomy" id="54121"/>
    <lineage>
        <taxon>Bacteria</taxon>
        <taxon>Bacillati</taxon>
        <taxon>Bacillota</taxon>
        <taxon>Clostridia</taxon>
        <taxon>Halanaerobiales</taxon>
        <taxon>Halanaerobiaceae</taxon>
        <taxon>Halanaerobium</taxon>
    </lineage>
</organism>